<feature type="coiled-coil region" evidence="8">
    <location>
        <begin position="200"/>
        <end position="227"/>
    </location>
</feature>
<feature type="coiled-coil region" evidence="8">
    <location>
        <begin position="343"/>
        <end position="402"/>
    </location>
</feature>
<dbReference type="SUPFAM" id="SSF56954">
    <property type="entry name" value="Outer membrane efflux proteins (OEP)"/>
    <property type="match status" value="1"/>
</dbReference>
<evidence type="ECO:0000256" key="1">
    <source>
        <dbReference type="ARBA" id="ARBA00004442"/>
    </source>
</evidence>
<keyword evidence="5" id="KW-0812">Transmembrane</keyword>
<organism evidence="10 11">
    <name type="scientific">Niabella yanshanensis</name>
    <dbReference type="NCBI Taxonomy" id="577386"/>
    <lineage>
        <taxon>Bacteria</taxon>
        <taxon>Pseudomonadati</taxon>
        <taxon>Bacteroidota</taxon>
        <taxon>Chitinophagia</taxon>
        <taxon>Chitinophagales</taxon>
        <taxon>Chitinophagaceae</taxon>
        <taxon>Niabella</taxon>
    </lineage>
</organism>
<gene>
    <name evidence="10" type="ORF">U0035_05300</name>
</gene>
<evidence type="ECO:0000256" key="3">
    <source>
        <dbReference type="ARBA" id="ARBA00022448"/>
    </source>
</evidence>
<evidence type="ECO:0000256" key="5">
    <source>
        <dbReference type="ARBA" id="ARBA00022692"/>
    </source>
</evidence>
<evidence type="ECO:0000256" key="2">
    <source>
        <dbReference type="ARBA" id="ARBA00007613"/>
    </source>
</evidence>
<evidence type="ECO:0000256" key="7">
    <source>
        <dbReference type="ARBA" id="ARBA00023237"/>
    </source>
</evidence>
<evidence type="ECO:0000313" key="10">
    <source>
        <dbReference type="EMBL" id="WQD39561.1"/>
    </source>
</evidence>
<feature type="chain" id="PRO_5045938118" evidence="9">
    <location>
        <begin position="25"/>
        <end position="453"/>
    </location>
</feature>
<dbReference type="PANTHER" id="PTHR30026">
    <property type="entry name" value="OUTER MEMBRANE PROTEIN TOLC"/>
    <property type="match status" value="1"/>
</dbReference>
<name>A0ABZ0W8N9_9BACT</name>
<keyword evidence="3" id="KW-0813">Transport</keyword>
<evidence type="ECO:0000256" key="4">
    <source>
        <dbReference type="ARBA" id="ARBA00022452"/>
    </source>
</evidence>
<keyword evidence="7" id="KW-0998">Cell outer membrane</keyword>
<evidence type="ECO:0000256" key="6">
    <source>
        <dbReference type="ARBA" id="ARBA00023136"/>
    </source>
</evidence>
<feature type="signal peptide" evidence="9">
    <location>
        <begin position="1"/>
        <end position="24"/>
    </location>
</feature>
<evidence type="ECO:0000313" key="11">
    <source>
        <dbReference type="Proteomes" id="UP001325680"/>
    </source>
</evidence>
<dbReference type="Proteomes" id="UP001325680">
    <property type="component" value="Chromosome"/>
</dbReference>
<sequence length="453" mass="50906">MFKKNLKPLWLSLVMSIVTGSVMAQTGEALTLKEALNYAVQHYTDARKARLDLENAQYKIDEVRSRALPQISGSGQLNYNPLLQQSVLPGALNPSNPGQDMLIAFGQKWNANVGVNLTQNLFDQSVFTGLKAAKTTKEFYTLNNQLTEEQVLEQVATSYYQVFVQRQQIANVDSNISTTQKAYNIIKGQFESGLGKQIDVDRVTVQLSNLQSQRQQLLNAVTQYENQLKFYIGMPVTQPVVIEDPEQLDIAVFQLDLPDSLNANNRTEIRVLNKQEELLEYQKKSIVAEYYPTLSLTSNYSYQSLSNRFPIGAGRNGNSFDVAAIGLNLKIPIFNGHATKARINQANVELKRLREDRTKTKNSIDLSYENAKTQIKNNIIILNNQKINVELAQKVLDNTRSNYQLGLAPLTDLLDAQNALSEAQNNHVAAMLNYRVAEIQLIKSKGMLKTLMN</sequence>
<protein>
    <submittedName>
        <fullName evidence="10">TolC family protein</fullName>
    </submittedName>
</protein>
<proteinExistence type="inferred from homology"/>
<comment type="similarity">
    <text evidence="2">Belongs to the outer membrane factor (OMF) (TC 1.B.17) family.</text>
</comment>
<dbReference type="InterPro" id="IPR051906">
    <property type="entry name" value="TolC-like"/>
</dbReference>
<accession>A0ABZ0W8N9</accession>
<dbReference type="Pfam" id="PF02321">
    <property type="entry name" value="OEP"/>
    <property type="match status" value="2"/>
</dbReference>
<dbReference type="PANTHER" id="PTHR30026:SF20">
    <property type="entry name" value="OUTER MEMBRANE PROTEIN TOLC"/>
    <property type="match status" value="1"/>
</dbReference>
<dbReference type="InterPro" id="IPR003423">
    <property type="entry name" value="OMP_efflux"/>
</dbReference>
<keyword evidence="9" id="KW-0732">Signal</keyword>
<dbReference type="Gene3D" id="1.20.1600.10">
    <property type="entry name" value="Outer membrane efflux proteins (OEP)"/>
    <property type="match status" value="1"/>
</dbReference>
<comment type="subcellular location">
    <subcellularLocation>
        <location evidence="1">Cell outer membrane</location>
    </subcellularLocation>
</comment>
<evidence type="ECO:0000256" key="9">
    <source>
        <dbReference type="SAM" id="SignalP"/>
    </source>
</evidence>
<reference evidence="10 11" key="1">
    <citation type="submission" date="2023-12" db="EMBL/GenBank/DDBJ databases">
        <title>Genome sequencing and assembly of bacterial species from a model synthetic community.</title>
        <authorList>
            <person name="Hogle S.L."/>
        </authorList>
    </citation>
    <scope>NUCLEOTIDE SEQUENCE [LARGE SCALE GENOMIC DNA]</scope>
    <source>
        <strain evidence="10 11">HAMBI_3031</strain>
    </source>
</reference>
<dbReference type="RefSeq" id="WP_114788993.1">
    <property type="nucleotide sequence ID" value="NZ_CP139960.1"/>
</dbReference>
<keyword evidence="6" id="KW-0472">Membrane</keyword>
<dbReference type="EMBL" id="CP139960">
    <property type="protein sequence ID" value="WQD39561.1"/>
    <property type="molecule type" value="Genomic_DNA"/>
</dbReference>
<evidence type="ECO:0000256" key="8">
    <source>
        <dbReference type="SAM" id="Coils"/>
    </source>
</evidence>
<keyword evidence="4" id="KW-1134">Transmembrane beta strand</keyword>
<keyword evidence="11" id="KW-1185">Reference proteome</keyword>
<keyword evidence="8" id="KW-0175">Coiled coil</keyword>